<protein>
    <submittedName>
        <fullName evidence="1">Metal dependent hydrolase</fullName>
    </submittedName>
</protein>
<keyword evidence="1" id="KW-0378">Hydrolase</keyword>
<dbReference type="eggNOG" id="COG2220">
    <property type="taxonomic scope" value="Bacteria"/>
</dbReference>
<evidence type="ECO:0000313" key="1">
    <source>
        <dbReference type="EMBL" id="EGF16677.1"/>
    </source>
</evidence>
<evidence type="ECO:0000313" key="2">
    <source>
        <dbReference type="Proteomes" id="UP000003503"/>
    </source>
</evidence>
<dbReference type="AlphaFoldDB" id="F2BVD6"/>
<name>F2BVD6_9FIRM</name>
<dbReference type="Proteomes" id="UP000003503">
    <property type="component" value="Unassembled WGS sequence"/>
</dbReference>
<sequence>MEDIKMKISITYLYHSGFIVETSECIMVFDYHKDSNNILNNMIKENSKDLYFFVSHKHSDHFNFEIAKYFDRAKLYFLHSECKLFNVDKSKIVSMSVFDSFENDLFKIKMYGSTDIGGSYFVKLKNCSLFHAGDLNWWHWASENNFYNTKARENFFEEIKNISQNEKEVDFAFFPVDSRLEIASEWGIKYFLDQIKVKHLVIPMHMSGKKWIPSYEFKWKYKNMNVWIPSKEGDLYKGE</sequence>
<dbReference type="InterPro" id="IPR036866">
    <property type="entry name" value="RibonucZ/Hydroxyglut_hydro"/>
</dbReference>
<dbReference type="Gene3D" id="3.60.15.10">
    <property type="entry name" value="Ribonuclease Z/Hydroxyacylglutathione hydrolase-like"/>
    <property type="match status" value="1"/>
</dbReference>
<organism evidence="1 2">
    <name type="scientific">Dialister micraerophilus DSM 19965</name>
    <dbReference type="NCBI Taxonomy" id="888062"/>
    <lineage>
        <taxon>Bacteria</taxon>
        <taxon>Bacillati</taxon>
        <taxon>Bacillota</taxon>
        <taxon>Negativicutes</taxon>
        <taxon>Veillonellales</taxon>
        <taxon>Veillonellaceae</taxon>
        <taxon>Dialister</taxon>
    </lineage>
</organism>
<gene>
    <name evidence="1" type="ORF">HMPREF9083_0153</name>
</gene>
<proteinExistence type="predicted"/>
<dbReference type="STRING" id="888062.HMPREF9083_0153"/>
<accession>F2BVD6</accession>
<reference evidence="1 2" key="1">
    <citation type="submission" date="2011-02" db="EMBL/GenBank/DDBJ databases">
        <authorList>
            <person name="Muzny D."/>
            <person name="Qin X."/>
            <person name="Deng J."/>
            <person name="Jiang H."/>
            <person name="Liu Y."/>
            <person name="Qu J."/>
            <person name="Song X.-Z."/>
            <person name="Zhang L."/>
            <person name="Thornton R."/>
            <person name="Coyle M."/>
            <person name="Francisco L."/>
            <person name="Jackson L."/>
            <person name="Javaid M."/>
            <person name="Korchina V."/>
            <person name="Kovar C."/>
            <person name="Mata R."/>
            <person name="Mathew T."/>
            <person name="Ngo R."/>
            <person name="Nguyen L."/>
            <person name="Nguyen N."/>
            <person name="Okwuonu G."/>
            <person name="Ongeri F."/>
            <person name="Pham C."/>
            <person name="Simmons D."/>
            <person name="Wilczek-Boney K."/>
            <person name="Hale W."/>
            <person name="Jakkamsetti A."/>
            <person name="Pham P."/>
            <person name="Ruth R."/>
            <person name="San Lucas F."/>
            <person name="Warren J."/>
            <person name="Zhang J."/>
            <person name="Zhao Z."/>
            <person name="Zhou C."/>
            <person name="Zhu D."/>
            <person name="Lee S."/>
            <person name="Bess C."/>
            <person name="Blankenburg K."/>
            <person name="Forbes L."/>
            <person name="Fu Q."/>
            <person name="Gubbala S."/>
            <person name="Hirani K."/>
            <person name="Jayaseelan J.C."/>
            <person name="Lara F."/>
            <person name="Munidasa M."/>
            <person name="Palculict T."/>
            <person name="Patil S."/>
            <person name="Pu L.-L."/>
            <person name="Saada N."/>
            <person name="Tang L."/>
            <person name="Weissenberger G."/>
            <person name="Zhu Y."/>
            <person name="Hemphill L."/>
            <person name="Shang Y."/>
            <person name="Youmans B."/>
            <person name="Ayvaz T."/>
            <person name="Ross M."/>
            <person name="Santibanez J."/>
            <person name="Aqrawi P."/>
            <person name="Gross S."/>
            <person name="Joshi V."/>
            <person name="Fowler G."/>
            <person name="Nazareth L."/>
            <person name="Reid J."/>
            <person name="Worley K."/>
            <person name="Petrosino J."/>
            <person name="Highlander S."/>
            <person name="Gibbs R."/>
        </authorList>
    </citation>
    <scope>NUCLEOTIDE SEQUENCE [LARGE SCALE GENOMIC DNA]</scope>
    <source>
        <strain evidence="1 2">DSM 19965</strain>
    </source>
</reference>
<dbReference type="HOGENOM" id="CLU_061731_0_0_9"/>
<keyword evidence="2" id="KW-1185">Reference proteome</keyword>
<dbReference type="GO" id="GO:0016787">
    <property type="term" value="F:hydrolase activity"/>
    <property type="evidence" value="ECO:0007669"/>
    <property type="project" value="UniProtKB-KW"/>
</dbReference>
<dbReference type="EMBL" id="AFBB01000002">
    <property type="protein sequence ID" value="EGF16677.1"/>
    <property type="molecule type" value="Genomic_DNA"/>
</dbReference>
<dbReference type="PANTHER" id="PTHR42967:SF1">
    <property type="entry name" value="MBL FOLD METALLO-HYDROLASE"/>
    <property type="match status" value="1"/>
</dbReference>
<dbReference type="SUPFAM" id="SSF56281">
    <property type="entry name" value="Metallo-hydrolase/oxidoreductase"/>
    <property type="match status" value="1"/>
</dbReference>
<dbReference type="PANTHER" id="PTHR42967">
    <property type="entry name" value="METAL DEPENDENT HYDROLASE"/>
    <property type="match status" value="1"/>
</dbReference>
<comment type="caution">
    <text evidence="1">The sequence shown here is derived from an EMBL/GenBank/DDBJ whole genome shotgun (WGS) entry which is preliminary data.</text>
</comment>